<organism evidence="1 2">
    <name type="scientific">Mytilus coruscus</name>
    <name type="common">Sea mussel</name>
    <dbReference type="NCBI Taxonomy" id="42192"/>
    <lineage>
        <taxon>Eukaryota</taxon>
        <taxon>Metazoa</taxon>
        <taxon>Spiralia</taxon>
        <taxon>Lophotrochozoa</taxon>
        <taxon>Mollusca</taxon>
        <taxon>Bivalvia</taxon>
        <taxon>Autobranchia</taxon>
        <taxon>Pteriomorphia</taxon>
        <taxon>Mytilida</taxon>
        <taxon>Mytiloidea</taxon>
        <taxon>Mytilidae</taxon>
        <taxon>Mytilinae</taxon>
        <taxon>Mytilus</taxon>
    </lineage>
</organism>
<dbReference type="GO" id="GO:0061630">
    <property type="term" value="F:ubiquitin protein ligase activity"/>
    <property type="evidence" value="ECO:0007669"/>
    <property type="project" value="TreeGrafter"/>
</dbReference>
<gene>
    <name evidence="1" type="ORF">MCOR_51077</name>
</gene>
<dbReference type="GO" id="GO:0008270">
    <property type="term" value="F:zinc ion binding"/>
    <property type="evidence" value="ECO:0007669"/>
    <property type="project" value="UniProtKB-KW"/>
</dbReference>
<dbReference type="SUPFAM" id="SSF63825">
    <property type="entry name" value="YWTD domain"/>
    <property type="match status" value="1"/>
</dbReference>
<keyword evidence="2" id="KW-1185">Reference proteome</keyword>
<dbReference type="Gene3D" id="2.120.10.30">
    <property type="entry name" value="TolB, C-terminal domain"/>
    <property type="match status" value="1"/>
</dbReference>
<proteinExistence type="predicted"/>
<dbReference type="PANTHER" id="PTHR24104:SF25">
    <property type="entry name" value="PROTEIN LIN-41"/>
    <property type="match status" value="1"/>
</dbReference>
<dbReference type="GO" id="GO:0043161">
    <property type="term" value="P:proteasome-mediated ubiquitin-dependent protein catabolic process"/>
    <property type="evidence" value="ECO:0007669"/>
    <property type="project" value="TreeGrafter"/>
</dbReference>
<evidence type="ECO:0000313" key="1">
    <source>
        <dbReference type="EMBL" id="CAC5418654.1"/>
    </source>
</evidence>
<dbReference type="EMBL" id="CACVKT020008934">
    <property type="protein sequence ID" value="CAC5418654.1"/>
    <property type="molecule type" value="Genomic_DNA"/>
</dbReference>
<dbReference type="Proteomes" id="UP000507470">
    <property type="component" value="Unassembled WGS sequence"/>
</dbReference>
<dbReference type="OrthoDB" id="6103579at2759"/>
<accession>A0A6J8EDB3</accession>
<dbReference type="InterPro" id="IPR011042">
    <property type="entry name" value="6-blade_b-propeller_TolB-like"/>
</dbReference>
<dbReference type="InterPro" id="IPR050952">
    <property type="entry name" value="TRIM-NHL_E3_ligases"/>
</dbReference>
<sequence length="226" mass="25192">MVFVDFGPGKRLLIMDSMGILRREISLLSVQPYDVTSLDDKTIAVTTWYNDDIHVVDKNSGTIKAYIRGDFCGGLTRRGNTLICCVRSNKINAVDVRDNTVSFLISEVPITDETYVTTSSNKICVTHSTNNTVTCYTMNGDKEWQYVDQSMVQTPFGVTVDKYNNVYVSSSGNNSVVLITADGNQARTILKAKDEIDSPYCVHFDQNQNNLLVTCFNGDAFLYNIS</sequence>
<protein>
    <recommendedName>
        <fullName evidence="3">TRIM2_3</fullName>
    </recommendedName>
</protein>
<dbReference type="GO" id="GO:0000209">
    <property type="term" value="P:protein polyubiquitination"/>
    <property type="evidence" value="ECO:0007669"/>
    <property type="project" value="TreeGrafter"/>
</dbReference>
<dbReference type="AlphaFoldDB" id="A0A6J8EDB3"/>
<name>A0A6J8EDB3_MYTCO</name>
<evidence type="ECO:0008006" key="3">
    <source>
        <dbReference type="Google" id="ProtNLM"/>
    </source>
</evidence>
<dbReference type="PANTHER" id="PTHR24104">
    <property type="entry name" value="E3 UBIQUITIN-PROTEIN LIGASE NHLRC1-RELATED"/>
    <property type="match status" value="1"/>
</dbReference>
<reference evidence="1 2" key="1">
    <citation type="submission" date="2020-06" db="EMBL/GenBank/DDBJ databases">
        <authorList>
            <person name="Li R."/>
            <person name="Bekaert M."/>
        </authorList>
    </citation>
    <scope>NUCLEOTIDE SEQUENCE [LARGE SCALE GENOMIC DNA]</scope>
    <source>
        <strain evidence="2">wild</strain>
    </source>
</reference>
<evidence type="ECO:0000313" key="2">
    <source>
        <dbReference type="Proteomes" id="UP000507470"/>
    </source>
</evidence>